<dbReference type="InterPro" id="IPR046053">
    <property type="entry name" value="DUF6011"/>
</dbReference>
<sequence length="87" mass="9698">MQTEENPGVQTGALEISGRDNLESTALTPSWVFDPDERQFHELEAKVREAGFRLAVRCRVCGSWLVADRSRTEHIGPVCRGRVSVDA</sequence>
<organism evidence="2">
    <name type="scientific">Gordonia sp. MP11Mi</name>
    <dbReference type="NCBI Taxonomy" id="3022769"/>
    <lineage>
        <taxon>Bacteria</taxon>
        <taxon>Bacillati</taxon>
        <taxon>Actinomycetota</taxon>
        <taxon>Actinomycetes</taxon>
        <taxon>Mycobacteriales</taxon>
        <taxon>Gordoniaceae</taxon>
        <taxon>Gordonia</taxon>
    </lineage>
</organism>
<dbReference type="EMBL" id="CP128986">
    <property type="protein sequence ID" value="WOC12612.1"/>
    <property type="molecule type" value="Genomic_DNA"/>
</dbReference>
<dbReference type="AlphaFoldDB" id="A0AA97GVG9"/>
<feature type="region of interest" description="Disordered" evidence="1">
    <location>
        <begin position="1"/>
        <end position="22"/>
    </location>
</feature>
<name>A0AA97GVG9_9ACTN</name>
<accession>A0AA97GVG9</accession>
<dbReference type="Pfam" id="PF19474">
    <property type="entry name" value="DUF6011"/>
    <property type="match status" value="1"/>
</dbReference>
<proteinExistence type="predicted"/>
<dbReference type="RefSeq" id="WP_420712856.1">
    <property type="nucleotide sequence ID" value="NZ_CP128986.1"/>
</dbReference>
<protein>
    <submittedName>
        <fullName evidence="2">Uncharacterized protein</fullName>
    </submittedName>
</protein>
<evidence type="ECO:0000313" key="2">
    <source>
        <dbReference type="EMBL" id="WOC12612.1"/>
    </source>
</evidence>
<evidence type="ECO:0000256" key="1">
    <source>
        <dbReference type="SAM" id="MobiDB-lite"/>
    </source>
</evidence>
<gene>
    <name evidence="2" type="ORF">MP11Mi_17020</name>
</gene>
<reference evidence="2" key="1">
    <citation type="submission" date="2023-06" db="EMBL/GenBank/DDBJ databases">
        <title>Gordonia sp. nov. and Pseudochrobactrum sp. nov., two species isolated from the burying beetle Nicrophorus vespilloides.</title>
        <authorList>
            <person name="Poehlein A."/>
            <person name="Guzman J."/>
            <person name="Daniel R."/>
            <person name="Vilcinskas A."/>
        </authorList>
    </citation>
    <scope>NUCLEOTIDE SEQUENCE</scope>
    <source>
        <strain evidence="2">MP11Mi</strain>
    </source>
</reference>